<reference evidence="1" key="1">
    <citation type="submission" date="2022-08" db="EMBL/GenBank/DDBJ databases">
        <authorList>
            <person name="Kallberg Y."/>
            <person name="Tangrot J."/>
            <person name="Rosling A."/>
        </authorList>
    </citation>
    <scope>NUCLEOTIDE SEQUENCE</scope>
    <source>
        <strain evidence="1">Wild A</strain>
    </source>
</reference>
<dbReference type="AlphaFoldDB" id="A0A9W4X423"/>
<organism evidence="1 2">
    <name type="scientific">Funneliformis geosporum</name>
    <dbReference type="NCBI Taxonomy" id="1117311"/>
    <lineage>
        <taxon>Eukaryota</taxon>
        <taxon>Fungi</taxon>
        <taxon>Fungi incertae sedis</taxon>
        <taxon>Mucoromycota</taxon>
        <taxon>Glomeromycotina</taxon>
        <taxon>Glomeromycetes</taxon>
        <taxon>Glomerales</taxon>
        <taxon>Glomeraceae</taxon>
        <taxon>Funneliformis</taxon>
    </lineage>
</organism>
<comment type="caution">
    <text evidence="1">The sequence shown here is derived from an EMBL/GenBank/DDBJ whole genome shotgun (WGS) entry which is preliminary data.</text>
</comment>
<evidence type="ECO:0000313" key="1">
    <source>
        <dbReference type="EMBL" id="CAI2193610.1"/>
    </source>
</evidence>
<gene>
    <name evidence="1" type="ORF">FWILDA_LOCUS16161</name>
</gene>
<sequence length="64" mass="7632">MSRQYTVEKETFQYAKFDYQKLADVEIIPNDMMMQLNTRKGIDPGVYQDYINCQSVTIFNLDRL</sequence>
<dbReference type="EMBL" id="CAMKVN010009856">
    <property type="protein sequence ID" value="CAI2193610.1"/>
    <property type="molecule type" value="Genomic_DNA"/>
</dbReference>
<accession>A0A9W4X423</accession>
<feature type="non-terminal residue" evidence="1">
    <location>
        <position position="1"/>
    </location>
</feature>
<keyword evidence="2" id="KW-1185">Reference proteome</keyword>
<name>A0A9W4X423_9GLOM</name>
<evidence type="ECO:0000313" key="2">
    <source>
        <dbReference type="Proteomes" id="UP001153678"/>
    </source>
</evidence>
<protein>
    <submittedName>
        <fullName evidence="1">10528_t:CDS:1</fullName>
    </submittedName>
</protein>
<proteinExistence type="predicted"/>
<dbReference type="Proteomes" id="UP001153678">
    <property type="component" value="Unassembled WGS sequence"/>
</dbReference>